<accession>A0AAW3ST16</accession>
<name>A0AAW3ST16_9GAMM</name>
<gene>
    <name evidence="1" type="ORF">H2Y57_08570</name>
</gene>
<dbReference type="RefSeq" id="WP_181844995.1">
    <property type="nucleotide sequence ID" value="NZ_JACERJ010000003.1"/>
</dbReference>
<comment type="caution">
    <text evidence="1">The sequence shown here is derived from an EMBL/GenBank/DDBJ whole genome shotgun (WGS) entry which is preliminary data.</text>
</comment>
<protein>
    <submittedName>
        <fullName evidence="1">Uncharacterized protein</fullName>
    </submittedName>
</protein>
<evidence type="ECO:0000313" key="2">
    <source>
        <dbReference type="Proteomes" id="UP000557749"/>
    </source>
</evidence>
<reference evidence="1 2" key="1">
    <citation type="submission" date="2020-07" db="EMBL/GenBank/DDBJ databases">
        <title>Characterization of Pectobacterium aroidearum strains causing soft rot on Amorphophallus konjac.</title>
        <authorList>
            <person name="Xie H."/>
        </authorList>
    </citation>
    <scope>NUCLEOTIDE SEQUENCE [LARGE SCALE GENOMIC DNA]</scope>
    <source>
        <strain evidence="1 2">MY7</strain>
    </source>
</reference>
<proteinExistence type="predicted"/>
<dbReference type="Proteomes" id="UP000557749">
    <property type="component" value="Unassembled WGS sequence"/>
</dbReference>
<organism evidence="1 2">
    <name type="scientific">Pectobacterium aroidearum</name>
    <dbReference type="NCBI Taxonomy" id="1201031"/>
    <lineage>
        <taxon>Bacteria</taxon>
        <taxon>Pseudomonadati</taxon>
        <taxon>Pseudomonadota</taxon>
        <taxon>Gammaproteobacteria</taxon>
        <taxon>Enterobacterales</taxon>
        <taxon>Pectobacteriaceae</taxon>
        <taxon>Pectobacterium</taxon>
    </lineage>
</organism>
<evidence type="ECO:0000313" key="1">
    <source>
        <dbReference type="EMBL" id="MBA5203736.1"/>
    </source>
</evidence>
<dbReference type="AlphaFoldDB" id="A0AAW3ST16"/>
<sequence>MFIRASHPAQASASSDIANIIRTSDLSKGSLQAMKDFKSNPERFLAQNILDISGVMKSNDRTSTTSMLNDVLKKGYFALIPSENENSKFHLKPVNVSTVAEAENVIYAHWIPFKSGNVTPGYTDIPKIPHHAPRDDSAIFAFTPGMNGCALEVREHPTRDNYYRIFHNQHPTSQVQTDLIDEIAGSKVDAFTESEYFQHNNALLMPVAANIMHFDNRQGGWAFISQPQGINMHNNAVERMSNSNIIFRYMTE</sequence>
<dbReference type="EMBL" id="JACERJ010000003">
    <property type="protein sequence ID" value="MBA5203736.1"/>
    <property type="molecule type" value="Genomic_DNA"/>
</dbReference>